<gene>
    <name evidence="1" type="ORF">FLJC2902T_32180</name>
</gene>
<proteinExistence type="predicted"/>
<dbReference type="AlphaFoldDB" id="V6SCG5"/>
<name>V6SCG5_9FLAO</name>
<evidence type="ECO:0000313" key="2">
    <source>
        <dbReference type="Proteomes" id="UP000018004"/>
    </source>
</evidence>
<evidence type="ECO:0000313" key="1">
    <source>
        <dbReference type="EMBL" id="ESU23947.1"/>
    </source>
</evidence>
<keyword evidence="2" id="KW-1185">Reference proteome</keyword>
<comment type="caution">
    <text evidence="1">The sequence shown here is derived from an EMBL/GenBank/DDBJ whole genome shotgun (WGS) entry which is preliminary data.</text>
</comment>
<dbReference type="PATRIC" id="fig|1341181.4.peg.3156"/>
<organism evidence="1 2">
    <name type="scientific">Flavobacterium limnosediminis JC2902</name>
    <dbReference type="NCBI Taxonomy" id="1341181"/>
    <lineage>
        <taxon>Bacteria</taxon>
        <taxon>Pseudomonadati</taxon>
        <taxon>Bacteroidota</taxon>
        <taxon>Flavobacteriia</taxon>
        <taxon>Flavobacteriales</taxon>
        <taxon>Flavobacteriaceae</taxon>
        <taxon>Flavobacterium</taxon>
    </lineage>
</organism>
<sequence>MFSLRAKFALNLKHLPLTAVLKNGGVRDLSVMVSEYFSSPK</sequence>
<accession>V6SCG5</accession>
<dbReference type="Proteomes" id="UP000018004">
    <property type="component" value="Unassembled WGS sequence"/>
</dbReference>
<protein>
    <submittedName>
        <fullName evidence="1">Uncharacterized protein</fullName>
    </submittedName>
</protein>
<dbReference type="EMBL" id="AVGG01000043">
    <property type="protein sequence ID" value="ESU23947.1"/>
    <property type="molecule type" value="Genomic_DNA"/>
</dbReference>
<reference evidence="1 2" key="1">
    <citation type="submission" date="2013-08" db="EMBL/GenBank/DDBJ databases">
        <title>Flavobacterium limnosediminis JC2902 genome sequencing.</title>
        <authorList>
            <person name="Lee K."/>
            <person name="Yi H."/>
            <person name="Park S."/>
            <person name="Chun J."/>
        </authorList>
    </citation>
    <scope>NUCLEOTIDE SEQUENCE [LARGE SCALE GENOMIC DNA]</scope>
    <source>
        <strain evidence="1 2">JC2902</strain>
    </source>
</reference>